<evidence type="ECO:0000259" key="3">
    <source>
        <dbReference type="Pfam" id="PF03330"/>
    </source>
</evidence>
<dbReference type="Pfam" id="PF03330">
    <property type="entry name" value="DPBB_1"/>
    <property type="match status" value="1"/>
</dbReference>
<dbReference type="STRING" id="930990.A0A067N2X6"/>
<evidence type="ECO:0000256" key="2">
    <source>
        <dbReference type="SAM" id="SignalP"/>
    </source>
</evidence>
<name>A0A067N2X6_BOTB1</name>
<evidence type="ECO:0000313" key="4">
    <source>
        <dbReference type="EMBL" id="KDQ18136.1"/>
    </source>
</evidence>
<dbReference type="PANTHER" id="PTHR31836">
    <property type="match status" value="1"/>
</dbReference>
<dbReference type="PANTHER" id="PTHR31836:SF27">
    <property type="entry name" value="RLPA-LIKE PROTEIN DOUBLE-PSI BETA-BARREL DOMAIN-CONTAINING PROTEIN"/>
    <property type="match status" value="1"/>
</dbReference>
<dbReference type="HOGENOM" id="CLU_047639_6_2_1"/>
<dbReference type="SUPFAM" id="SSF50685">
    <property type="entry name" value="Barwin-like endoglucanases"/>
    <property type="match status" value="1"/>
</dbReference>
<dbReference type="AlphaFoldDB" id="A0A067N2X6"/>
<keyword evidence="5" id="KW-1185">Reference proteome</keyword>
<feature type="domain" description="RlpA-like protein double-psi beta-barrel" evidence="3">
    <location>
        <begin position="67"/>
        <end position="125"/>
    </location>
</feature>
<feature type="signal peptide" evidence="2">
    <location>
        <begin position="1"/>
        <end position="24"/>
    </location>
</feature>
<evidence type="ECO:0000313" key="5">
    <source>
        <dbReference type="Proteomes" id="UP000027195"/>
    </source>
</evidence>
<dbReference type="Gene3D" id="2.40.40.10">
    <property type="entry name" value="RlpA-like domain"/>
    <property type="match status" value="1"/>
</dbReference>
<gene>
    <name evidence="4" type="ORF">BOTBODRAFT_29471</name>
</gene>
<dbReference type="EMBL" id="KL198022">
    <property type="protein sequence ID" value="KDQ18136.1"/>
    <property type="molecule type" value="Genomic_DNA"/>
</dbReference>
<dbReference type="InParanoid" id="A0A067N2X6"/>
<accession>A0A067N2X6</accession>
<dbReference type="CDD" id="cd22191">
    <property type="entry name" value="DPBB_RlpA_EXP_N-like"/>
    <property type="match status" value="1"/>
</dbReference>
<proteinExistence type="predicted"/>
<sequence>MLAFHNIPVASLLFTSSLFGFAAAAPAERSLKTGEATYYGPGLGACGKNNSGAEYVVAVSKQMFDTWPGHTANPNANPICGRRIKANYGGKSVVVTVEDRCPACAYNDLDLSPSAFQALAPLAVGRLRGMTWDFV</sequence>
<feature type="chain" id="PRO_5001645234" description="RlpA-like protein double-psi beta-barrel domain-containing protein" evidence="2">
    <location>
        <begin position="25"/>
        <end position="135"/>
    </location>
</feature>
<dbReference type="InterPro" id="IPR051477">
    <property type="entry name" value="Expansin_CellWall"/>
</dbReference>
<dbReference type="OrthoDB" id="623670at2759"/>
<dbReference type="InterPro" id="IPR009009">
    <property type="entry name" value="RlpA-like_DPBB"/>
</dbReference>
<protein>
    <recommendedName>
        <fullName evidence="3">RlpA-like protein double-psi beta-barrel domain-containing protein</fullName>
    </recommendedName>
</protein>
<dbReference type="Proteomes" id="UP000027195">
    <property type="component" value="Unassembled WGS sequence"/>
</dbReference>
<reference evidence="5" key="1">
    <citation type="journal article" date="2014" name="Proc. Natl. Acad. Sci. U.S.A.">
        <title>Extensive sampling of basidiomycete genomes demonstrates inadequacy of the white-rot/brown-rot paradigm for wood decay fungi.</title>
        <authorList>
            <person name="Riley R."/>
            <person name="Salamov A.A."/>
            <person name="Brown D.W."/>
            <person name="Nagy L.G."/>
            <person name="Floudas D."/>
            <person name="Held B.W."/>
            <person name="Levasseur A."/>
            <person name="Lombard V."/>
            <person name="Morin E."/>
            <person name="Otillar R."/>
            <person name="Lindquist E.A."/>
            <person name="Sun H."/>
            <person name="LaButti K.M."/>
            <person name="Schmutz J."/>
            <person name="Jabbour D."/>
            <person name="Luo H."/>
            <person name="Baker S.E."/>
            <person name="Pisabarro A.G."/>
            <person name="Walton J.D."/>
            <person name="Blanchette R.A."/>
            <person name="Henrissat B."/>
            <person name="Martin F."/>
            <person name="Cullen D."/>
            <person name="Hibbett D.S."/>
            <person name="Grigoriev I.V."/>
        </authorList>
    </citation>
    <scope>NUCLEOTIDE SEQUENCE [LARGE SCALE GENOMIC DNA]</scope>
    <source>
        <strain evidence="5">FD-172 SS1</strain>
    </source>
</reference>
<evidence type="ECO:0000256" key="1">
    <source>
        <dbReference type="ARBA" id="ARBA00022729"/>
    </source>
</evidence>
<dbReference type="InterPro" id="IPR036908">
    <property type="entry name" value="RlpA-like_sf"/>
</dbReference>
<keyword evidence="1 2" id="KW-0732">Signal</keyword>
<organism evidence="4 5">
    <name type="scientific">Botryobasidium botryosum (strain FD-172 SS1)</name>
    <dbReference type="NCBI Taxonomy" id="930990"/>
    <lineage>
        <taxon>Eukaryota</taxon>
        <taxon>Fungi</taxon>
        <taxon>Dikarya</taxon>
        <taxon>Basidiomycota</taxon>
        <taxon>Agaricomycotina</taxon>
        <taxon>Agaricomycetes</taxon>
        <taxon>Cantharellales</taxon>
        <taxon>Botryobasidiaceae</taxon>
        <taxon>Botryobasidium</taxon>
    </lineage>
</organism>